<dbReference type="ExpressionAtlas" id="C4J912">
    <property type="expression patterns" value="baseline and differential"/>
</dbReference>
<accession>C4J912</accession>
<name>C4J912_MAIZE</name>
<protein>
    <submittedName>
        <fullName evidence="2">Uncharacterized protein</fullName>
    </submittedName>
</protein>
<dbReference type="KEGG" id="zma:100502179"/>
<feature type="region of interest" description="Disordered" evidence="1">
    <location>
        <begin position="1"/>
        <end position="86"/>
    </location>
</feature>
<sequence>MQQKTGAAAGIGLRRSTSTAPTSRRWIPPSPAVAPLPAAAPSAVAPSGPYATTSAAQAGSPSASPDDALLSRGARMGFRVGTPPDPSSCPGGARLYNAPTAAMFPSTTGPSFFDLLQSFEGIMSCMMIQPHNQPKNAHFIGHLGHTLNNPINIQVKMLMKKMRWRWS</sequence>
<feature type="compositionally biased region" description="Low complexity" evidence="1">
    <location>
        <begin position="35"/>
        <end position="68"/>
    </location>
</feature>
<dbReference type="AlphaFoldDB" id="C4J912"/>
<dbReference type="EMBL" id="BT087309">
    <property type="protein sequence ID" value="ACR37662.1"/>
    <property type="molecule type" value="mRNA"/>
</dbReference>
<evidence type="ECO:0000313" key="2">
    <source>
        <dbReference type="EMBL" id="ACR37662.1"/>
    </source>
</evidence>
<dbReference type="RefSeq" id="NP_001183585.1">
    <property type="nucleotide sequence ID" value="NM_001196656.1"/>
</dbReference>
<organism evidence="2">
    <name type="scientific">Zea mays</name>
    <name type="common">Maize</name>
    <dbReference type="NCBI Taxonomy" id="4577"/>
    <lineage>
        <taxon>Eukaryota</taxon>
        <taxon>Viridiplantae</taxon>
        <taxon>Streptophyta</taxon>
        <taxon>Embryophyta</taxon>
        <taxon>Tracheophyta</taxon>
        <taxon>Spermatophyta</taxon>
        <taxon>Magnoliopsida</taxon>
        <taxon>Liliopsida</taxon>
        <taxon>Poales</taxon>
        <taxon>Poaceae</taxon>
        <taxon>PACMAD clade</taxon>
        <taxon>Panicoideae</taxon>
        <taxon>Andropogonodae</taxon>
        <taxon>Andropogoneae</taxon>
        <taxon>Tripsacinae</taxon>
        <taxon>Zea</taxon>
    </lineage>
</organism>
<reference evidence="2" key="1">
    <citation type="journal article" date="2009" name="PLoS Genet.">
        <title>Sequencing, mapping, and analysis of 27,455 maize full-length cDNAs.</title>
        <authorList>
            <person name="Soderlund C."/>
            <person name="Descour A."/>
            <person name="Kudrna D."/>
            <person name="Bomhoff M."/>
            <person name="Boyd L."/>
            <person name="Currie J."/>
            <person name="Angelova A."/>
            <person name="Collura K."/>
            <person name="Wissotski M."/>
            <person name="Ashley E."/>
            <person name="Morrow D."/>
            <person name="Fernandes J."/>
            <person name="Walbot V."/>
            <person name="Yu Y."/>
        </authorList>
    </citation>
    <scope>NUCLEOTIDE SEQUENCE</scope>
    <source>
        <strain evidence="2">B73</strain>
    </source>
</reference>
<evidence type="ECO:0000256" key="1">
    <source>
        <dbReference type="SAM" id="MobiDB-lite"/>
    </source>
</evidence>
<proteinExistence type="evidence at transcript level"/>
<feature type="compositionally biased region" description="Low complexity" evidence="1">
    <location>
        <begin position="14"/>
        <end position="25"/>
    </location>
</feature>
<dbReference type="GeneID" id="100502179"/>